<sequence>MPLKRVNTAFKESFEGGQSFTFGRMTASASVKTRVMSAFLAIVFDEVILLERRFEPFGGLFQDQTSDISSCRQELPRHHTQQRQP</sequence>
<dbReference type="EMBL" id="AP019514">
    <property type="protein sequence ID" value="BBI64447.1"/>
    <property type="molecule type" value="Genomic_DNA"/>
</dbReference>
<evidence type="ECO:0000313" key="2">
    <source>
        <dbReference type="EMBL" id="BBI64447.1"/>
    </source>
</evidence>
<dbReference type="KEGG" id="hsr:HSBAA_57530"/>
<dbReference type="Proteomes" id="UP000320231">
    <property type="component" value="Chromosome"/>
</dbReference>
<accession>A0A455UFJ4</accession>
<name>A0A455UFJ4_9GAMM</name>
<evidence type="ECO:0000313" key="3">
    <source>
        <dbReference type="Proteomes" id="UP000320231"/>
    </source>
</evidence>
<protein>
    <submittedName>
        <fullName evidence="2">Uncharacterized protein</fullName>
    </submittedName>
</protein>
<feature type="compositionally biased region" description="Polar residues" evidence="1">
    <location>
        <begin position="62"/>
        <end position="72"/>
    </location>
</feature>
<reference evidence="2 3" key="1">
    <citation type="journal article" date="2019" name="Microbiol. Resour. Announc.">
        <title>Complete Genome Sequence of Halomonas sulfidaeris Strain Esulfide1 Isolated from a Metal Sulfide Rock at a Depth of 2,200 Meters, Obtained Using Nanopore Sequencing.</title>
        <authorList>
            <person name="Saito M."/>
            <person name="Nishigata A."/>
            <person name="Galipon J."/>
            <person name="Arakawa K."/>
        </authorList>
    </citation>
    <scope>NUCLEOTIDE SEQUENCE [LARGE SCALE GENOMIC DNA]</scope>
    <source>
        <strain evidence="2 3">ATCC BAA-803</strain>
    </source>
</reference>
<proteinExistence type="predicted"/>
<evidence type="ECO:0000256" key="1">
    <source>
        <dbReference type="SAM" id="MobiDB-lite"/>
    </source>
</evidence>
<gene>
    <name evidence="2" type="ORF">HSBAA_57530</name>
</gene>
<organism evidence="2 3">
    <name type="scientific">Vreelandella sulfidaeris</name>
    <dbReference type="NCBI Taxonomy" id="115553"/>
    <lineage>
        <taxon>Bacteria</taxon>
        <taxon>Pseudomonadati</taxon>
        <taxon>Pseudomonadota</taxon>
        <taxon>Gammaproteobacteria</taxon>
        <taxon>Oceanospirillales</taxon>
        <taxon>Halomonadaceae</taxon>
        <taxon>Vreelandella</taxon>
    </lineage>
</organism>
<feature type="region of interest" description="Disordered" evidence="1">
    <location>
        <begin position="60"/>
        <end position="85"/>
    </location>
</feature>
<dbReference type="AlphaFoldDB" id="A0A455UFJ4"/>